<accession>A0A9D4B013</accession>
<evidence type="ECO:0000313" key="2">
    <source>
        <dbReference type="EMBL" id="KAH1182952.1"/>
    </source>
</evidence>
<evidence type="ECO:0000313" key="3">
    <source>
        <dbReference type="Proteomes" id="UP000827986"/>
    </source>
</evidence>
<keyword evidence="3" id="KW-1185">Reference proteome</keyword>
<dbReference type="EMBL" id="JAHDVG010000466">
    <property type="protein sequence ID" value="KAH1182952.1"/>
    <property type="molecule type" value="Genomic_DNA"/>
</dbReference>
<name>A0A9D4B013_9SAUR</name>
<protein>
    <submittedName>
        <fullName evidence="2">Uncharacterized protein</fullName>
    </submittedName>
</protein>
<feature type="region of interest" description="Disordered" evidence="1">
    <location>
        <begin position="1"/>
        <end position="59"/>
    </location>
</feature>
<sequence>MGTGAALPAQPIACPFPRPGQENPTPAREAARSAPVPEHRPARGSLYAAPATPGFPFRGAELPWERLPQAAFPERGKSLRPRCVLRPVPVPVQASPARSHRSPATCASRQSSPSSCASPPPCTGGGTAG</sequence>
<dbReference type="AlphaFoldDB" id="A0A9D4B013"/>
<reference evidence="2" key="1">
    <citation type="submission" date="2021-09" db="EMBL/GenBank/DDBJ databases">
        <title>The genome of Mauremys mutica provides insights into the evolution of semi-aquatic lifestyle.</title>
        <authorList>
            <person name="Gong S."/>
            <person name="Gao Y."/>
        </authorList>
    </citation>
    <scope>NUCLEOTIDE SEQUENCE</scope>
    <source>
        <strain evidence="2">MM-2020</strain>
        <tissue evidence="2">Muscle</tissue>
    </source>
</reference>
<proteinExistence type="predicted"/>
<organism evidence="2 3">
    <name type="scientific">Mauremys mutica</name>
    <name type="common">yellowpond turtle</name>
    <dbReference type="NCBI Taxonomy" id="74926"/>
    <lineage>
        <taxon>Eukaryota</taxon>
        <taxon>Metazoa</taxon>
        <taxon>Chordata</taxon>
        <taxon>Craniata</taxon>
        <taxon>Vertebrata</taxon>
        <taxon>Euteleostomi</taxon>
        <taxon>Archelosauria</taxon>
        <taxon>Testudinata</taxon>
        <taxon>Testudines</taxon>
        <taxon>Cryptodira</taxon>
        <taxon>Durocryptodira</taxon>
        <taxon>Testudinoidea</taxon>
        <taxon>Geoemydidae</taxon>
        <taxon>Geoemydinae</taxon>
        <taxon>Mauremys</taxon>
    </lineage>
</organism>
<evidence type="ECO:0000256" key="1">
    <source>
        <dbReference type="SAM" id="MobiDB-lite"/>
    </source>
</evidence>
<comment type="caution">
    <text evidence="2">The sequence shown here is derived from an EMBL/GenBank/DDBJ whole genome shotgun (WGS) entry which is preliminary data.</text>
</comment>
<gene>
    <name evidence="2" type="ORF">KIL84_004444</name>
</gene>
<dbReference type="Proteomes" id="UP000827986">
    <property type="component" value="Unassembled WGS sequence"/>
</dbReference>
<feature type="region of interest" description="Disordered" evidence="1">
    <location>
        <begin position="87"/>
        <end position="129"/>
    </location>
</feature>
<feature type="compositionally biased region" description="Low complexity" evidence="1">
    <location>
        <begin position="104"/>
        <end position="117"/>
    </location>
</feature>